<evidence type="ECO:0000259" key="1">
    <source>
        <dbReference type="Pfam" id="PF07110"/>
    </source>
</evidence>
<dbReference type="AlphaFoldDB" id="A0A1H0E5K6"/>
<name>A0A1H0E5K6_9GAMM</name>
<accession>A0A1H0E5K6</accession>
<reference evidence="3" key="1">
    <citation type="submission" date="2016-10" db="EMBL/GenBank/DDBJ databases">
        <authorList>
            <person name="Varghese N."/>
            <person name="Submissions S."/>
        </authorList>
    </citation>
    <scope>NUCLEOTIDE SEQUENCE [LARGE SCALE GENOMIC DNA]</scope>
    <source>
        <strain evidence="3">CGMCC 1.6494</strain>
    </source>
</reference>
<dbReference type="SUPFAM" id="SSF54909">
    <property type="entry name" value="Dimeric alpha+beta barrel"/>
    <property type="match status" value="1"/>
</dbReference>
<sequence>MIDVMVAYPNTDTLSFDDDYYLEKHAPLVSSLLEERGLRYLRVHRQIDPKAPYHLVAHLGFDSAQRFETAFAEVGDQLLADIANFTNVEPVLQANDVIDTPV</sequence>
<dbReference type="GO" id="GO:0016491">
    <property type="term" value="F:oxidoreductase activity"/>
    <property type="evidence" value="ECO:0007669"/>
    <property type="project" value="InterPro"/>
</dbReference>
<dbReference type="InterPro" id="IPR009799">
    <property type="entry name" value="EthD_dom"/>
</dbReference>
<proteinExistence type="predicted"/>
<evidence type="ECO:0000313" key="2">
    <source>
        <dbReference type="EMBL" id="SDN77598.1"/>
    </source>
</evidence>
<dbReference type="RefSeq" id="WP_089706263.1">
    <property type="nucleotide sequence ID" value="NZ_FNII01000008.1"/>
</dbReference>
<dbReference type="OrthoDB" id="5343971at2"/>
<organism evidence="2 3">
    <name type="scientific">Vreelandella arcis</name>
    <dbReference type="NCBI Taxonomy" id="416873"/>
    <lineage>
        <taxon>Bacteria</taxon>
        <taxon>Pseudomonadati</taxon>
        <taxon>Pseudomonadota</taxon>
        <taxon>Gammaproteobacteria</taxon>
        <taxon>Oceanospirillales</taxon>
        <taxon>Halomonadaceae</taxon>
        <taxon>Vreelandella</taxon>
    </lineage>
</organism>
<dbReference type="Pfam" id="PF07110">
    <property type="entry name" value="EthD"/>
    <property type="match status" value="1"/>
</dbReference>
<evidence type="ECO:0000313" key="3">
    <source>
        <dbReference type="Proteomes" id="UP000199677"/>
    </source>
</evidence>
<protein>
    <recommendedName>
        <fullName evidence="1">EthD domain-containing protein</fullName>
    </recommendedName>
</protein>
<dbReference type="PANTHER" id="PTHR40260">
    <property type="entry name" value="BLR8190 PROTEIN"/>
    <property type="match status" value="1"/>
</dbReference>
<dbReference type="Gene3D" id="3.30.70.100">
    <property type="match status" value="1"/>
</dbReference>
<dbReference type="InterPro" id="IPR011008">
    <property type="entry name" value="Dimeric_a/b-barrel"/>
</dbReference>
<dbReference type="EMBL" id="FNII01000008">
    <property type="protein sequence ID" value="SDN77598.1"/>
    <property type="molecule type" value="Genomic_DNA"/>
</dbReference>
<dbReference type="NCBIfam" id="TIGR02118">
    <property type="entry name" value="EthD family reductase"/>
    <property type="match status" value="1"/>
</dbReference>
<dbReference type="Proteomes" id="UP000199677">
    <property type="component" value="Unassembled WGS sequence"/>
</dbReference>
<gene>
    <name evidence="2" type="ORF">SAMN04487951_10825</name>
</gene>
<dbReference type="STRING" id="416873.SAMN04487951_10825"/>
<feature type="domain" description="EthD" evidence="1">
    <location>
        <begin position="17"/>
        <end position="87"/>
    </location>
</feature>
<keyword evidence="3" id="KW-1185">Reference proteome</keyword>
<dbReference type="PANTHER" id="PTHR40260:SF2">
    <property type="entry name" value="BLR8190 PROTEIN"/>
    <property type="match status" value="1"/>
</dbReference>